<evidence type="ECO:0000256" key="1">
    <source>
        <dbReference type="SAM" id="MobiDB-lite"/>
    </source>
</evidence>
<evidence type="ECO:0000313" key="2">
    <source>
        <dbReference type="EMBL" id="CAE0751110.1"/>
    </source>
</evidence>
<sequence>MLALNTMRRLQASMIPTPQRHAMRTFAGASSMLFPLRLKAVHWKSHKSNTTCSLAVGRLLSRGFSADGPSHPRLVPESQAGDTFDGPGQTAEARHIVSPDASPDEASSIPEPPAPVKHFVNLSNGVEAIEDLSRAGVPVGELAFCRIQSSHCEQNDYVSILNSLDANMLTYLALGFECRVYDFGSRGAIWSQTAIDAGPGKSEFLYIPRALWWGLEWQRYALNQLWLLPDKPTPLLHGYNVQKLFQKYFRDVPQKVRQRIRFHRAFLTPGLRSVRLKGYFAPAQTDGAREQHAKLLASFFTESFRLERERGVPPLPEAFGMKEFDTHKYSHGLSNKSTKDKSQK</sequence>
<dbReference type="AlphaFoldDB" id="A0A7S4B1X0"/>
<accession>A0A7S4B1X0</accession>
<gene>
    <name evidence="2" type="ORF">PCAR00345_LOCUS3695</name>
</gene>
<reference evidence="2" key="1">
    <citation type="submission" date="2021-01" db="EMBL/GenBank/DDBJ databases">
        <authorList>
            <person name="Corre E."/>
            <person name="Pelletier E."/>
            <person name="Niang G."/>
            <person name="Scheremetjew M."/>
            <person name="Finn R."/>
            <person name="Kale V."/>
            <person name="Holt S."/>
            <person name="Cochrane G."/>
            <person name="Meng A."/>
            <person name="Brown T."/>
            <person name="Cohen L."/>
        </authorList>
    </citation>
    <scope>NUCLEOTIDE SEQUENCE</scope>
    <source>
        <strain evidence="2">CCMP645</strain>
    </source>
</reference>
<dbReference type="EMBL" id="HBIZ01006476">
    <property type="protein sequence ID" value="CAE0751110.1"/>
    <property type="molecule type" value="Transcribed_RNA"/>
</dbReference>
<feature type="region of interest" description="Disordered" evidence="1">
    <location>
        <begin position="67"/>
        <end position="90"/>
    </location>
</feature>
<organism evidence="2">
    <name type="scientific">Chrysotila carterae</name>
    <name type="common">Marine alga</name>
    <name type="synonym">Syracosphaera carterae</name>
    <dbReference type="NCBI Taxonomy" id="13221"/>
    <lineage>
        <taxon>Eukaryota</taxon>
        <taxon>Haptista</taxon>
        <taxon>Haptophyta</taxon>
        <taxon>Prymnesiophyceae</taxon>
        <taxon>Isochrysidales</taxon>
        <taxon>Isochrysidaceae</taxon>
        <taxon>Chrysotila</taxon>
    </lineage>
</organism>
<proteinExistence type="predicted"/>
<name>A0A7S4B1X0_CHRCT</name>
<protein>
    <submittedName>
        <fullName evidence="2">Uncharacterized protein</fullName>
    </submittedName>
</protein>